<dbReference type="EMBL" id="BAABFL010000117">
    <property type="protein sequence ID" value="GAA4649062.1"/>
    <property type="molecule type" value="Genomic_DNA"/>
</dbReference>
<evidence type="ECO:0000313" key="6">
    <source>
        <dbReference type="Proteomes" id="UP001500604"/>
    </source>
</evidence>
<keyword evidence="1" id="KW-0805">Transcription regulation</keyword>
<dbReference type="SUPFAM" id="SSF51306">
    <property type="entry name" value="LexA/Signal peptidase"/>
    <property type="match status" value="1"/>
</dbReference>
<comment type="caution">
    <text evidence="5">The sequence shown here is derived from an EMBL/GenBank/DDBJ whole genome shotgun (WGS) entry which is preliminary data.</text>
</comment>
<dbReference type="CDD" id="cd00093">
    <property type="entry name" value="HTH_XRE"/>
    <property type="match status" value="1"/>
</dbReference>
<dbReference type="Gene3D" id="2.10.109.10">
    <property type="entry name" value="Umud Fragment, subunit A"/>
    <property type="match status" value="1"/>
</dbReference>
<gene>
    <name evidence="5" type="ORF">GCM10023116_13360</name>
</gene>
<keyword evidence="3" id="KW-0804">Transcription</keyword>
<dbReference type="Proteomes" id="UP001500604">
    <property type="component" value="Unassembled WGS sequence"/>
</dbReference>
<evidence type="ECO:0000259" key="4">
    <source>
        <dbReference type="PROSITE" id="PS50943"/>
    </source>
</evidence>
<feature type="domain" description="HTH cro/C1-type" evidence="4">
    <location>
        <begin position="22"/>
        <end position="65"/>
    </location>
</feature>
<proteinExistence type="predicted"/>
<reference evidence="6" key="1">
    <citation type="journal article" date="2019" name="Int. J. Syst. Evol. Microbiol.">
        <title>The Global Catalogue of Microorganisms (GCM) 10K type strain sequencing project: providing services to taxonomists for standard genome sequencing and annotation.</title>
        <authorList>
            <consortium name="The Broad Institute Genomics Platform"/>
            <consortium name="The Broad Institute Genome Sequencing Center for Infectious Disease"/>
            <person name="Wu L."/>
            <person name="Ma J."/>
        </authorList>
    </citation>
    <scope>NUCLEOTIDE SEQUENCE [LARGE SCALE GENOMIC DNA]</scope>
    <source>
        <strain evidence="6">JCM 17805</strain>
    </source>
</reference>
<dbReference type="SMART" id="SM00530">
    <property type="entry name" value="HTH_XRE"/>
    <property type="match status" value="1"/>
</dbReference>
<accession>A0ABP8UZJ0</accession>
<sequence>MWDKDSLGFRVRYLQDKVGGSKQMAELSGVSQSTQSRLIRNKFGNPGLELLKAIADAGGCSVSWLIEGDVEDGDDGAKPKGFVIVPFKFGENRASVMFDRKYLVNVLGVNPDSCVMYQARSDAMAPTFTTDDQLLIDQKSTDGNGLFLIRIDGQLYVQRLQYLPGVGVQVISDNPNYQNYQVAPDQLEIIGRVVWIGGKSRQ</sequence>
<dbReference type="PROSITE" id="PS50943">
    <property type="entry name" value="HTH_CROC1"/>
    <property type="match status" value="1"/>
</dbReference>
<dbReference type="InterPro" id="IPR001387">
    <property type="entry name" value="Cro/C1-type_HTH"/>
</dbReference>
<dbReference type="SUPFAM" id="SSF47413">
    <property type="entry name" value="lambda repressor-like DNA-binding domains"/>
    <property type="match status" value="1"/>
</dbReference>
<dbReference type="RefSeq" id="WP_345194823.1">
    <property type="nucleotide sequence ID" value="NZ_BAABFL010000117.1"/>
</dbReference>
<dbReference type="InterPro" id="IPR010982">
    <property type="entry name" value="Lambda_DNA-bd_dom_sf"/>
</dbReference>
<organism evidence="5 6">
    <name type="scientific">Kistimonas scapharcae</name>
    <dbReference type="NCBI Taxonomy" id="1036133"/>
    <lineage>
        <taxon>Bacteria</taxon>
        <taxon>Pseudomonadati</taxon>
        <taxon>Pseudomonadota</taxon>
        <taxon>Gammaproteobacteria</taxon>
        <taxon>Oceanospirillales</taxon>
        <taxon>Endozoicomonadaceae</taxon>
        <taxon>Kistimonas</taxon>
    </lineage>
</organism>
<dbReference type="InterPro" id="IPR036286">
    <property type="entry name" value="LexA/Signal_pep-like_sf"/>
</dbReference>
<dbReference type="Gene3D" id="1.10.260.40">
    <property type="entry name" value="lambda repressor-like DNA-binding domains"/>
    <property type="match status" value="1"/>
</dbReference>
<evidence type="ECO:0000256" key="2">
    <source>
        <dbReference type="ARBA" id="ARBA00023125"/>
    </source>
</evidence>
<dbReference type="InterPro" id="IPR039418">
    <property type="entry name" value="LexA-like"/>
</dbReference>
<keyword evidence="2" id="KW-0238">DNA-binding</keyword>
<name>A0ABP8UZJ0_9GAMM</name>
<evidence type="ECO:0000256" key="1">
    <source>
        <dbReference type="ARBA" id="ARBA00023015"/>
    </source>
</evidence>
<evidence type="ECO:0000313" key="5">
    <source>
        <dbReference type="EMBL" id="GAA4649062.1"/>
    </source>
</evidence>
<dbReference type="CDD" id="cd06529">
    <property type="entry name" value="S24_LexA-like"/>
    <property type="match status" value="1"/>
</dbReference>
<dbReference type="PANTHER" id="PTHR40661">
    <property type="match status" value="1"/>
</dbReference>
<dbReference type="InterPro" id="IPR015927">
    <property type="entry name" value="Peptidase_S24_S26A/B/C"/>
</dbReference>
<protein>
    <recommendedName>
        <fullName evidence="4">HTH cro/C1-type domain-containing protein</fullName>
    </recommendedName>
</protein>
<evidence type="ECO:0000256" key="3">
    <source>
        <dbReference type="ARBA" id="ARBA00023163"/>
    </source>
</evidence>
<dbReference type="Pfam" id="PF00717">
    <property type="entry name" value="Peptidase_S24"/>
    <property type="match status" value="1"/>
</dbReference>
<dbReference type="PANTHER" id="PTHR40661:SF3">
    <property type="entry name" value="FELS-1 PROPHAGE TRANSCRIPTIONAL REGULATOR"/>
    <property type="match status" value="1"/>
</dbReference>
<dbReference type="Pfam" id="PF01381">
    <property type="entry name" value="HTH_3"/>
    <property type="match status" value="1"/>
</dbReference>
<keyword evidence="6" id="KW-1185">Reference proteome</keyword>